<feature type="region of interest" description="Disordered" evidence="1">
    <location>
        <begin position="173"/>
        <end position="193"/>
    </location>
</feature>
<gene>
    <name evidence="4" type="ORF">D3242_24820</name>
</gene>
<proteinExistence type="predicted"/>
<evidence type="ECO:0000313" key="5">
    <source>
        <dbReference type="Proteomes" id="UP000275530"/>
    </source>
</evidence>
<sequence length="277" mass="29780">MAKGKAQDLFRSKAPWVMALFMRDFQLQLDDAAAILGNIGHECAGFTAMQEIKPTVPSSRGGFGWAMFTGPRRRKFEAYCKRNGFNPASDQANFGYMWSELKGPERAAIGKLVAAKGLAAKVKAFELAYERAGAKHYPSRNQWAAVALDAWHEAGGSPTLPAWAFPAAEKPASAQEPVPAAPEPAPATKPAPLAPPEVVEKPVVADPGELHKPVTKTKTFWTWLLTILGAPLAAFGGLDFRVQLVIIGLIVAFGIYGIARRAQLAQAVRDLCSSIEG</sequence>
<feature type="transmembrane region" description="Helical" evidence="2">
    <location>
        <begin position="220"/>
        <end position="236"/>
    </location>
</feature>
<dbReference type="Pfam" id="PF18013">
    <property type="entry name" value="Phage_lysozyme2"/>
    <property type="match status" value="1"/>
</dbReference>
<keyword evidence="5" id="KW-1185">Reference proteome</keyword>
<dbReference type="EMBL" id="QZXA01000010">
    <property type="protein sequence ID" value="RJT30599.1"/>
    <property type="molecule type" value="Genomic_DNA"/>
</dbReference>
<feature type="compositionally biased region" description="Pro residues" evidence="1">
    <location>
        <begin position="179"/>
        <end position="193"/>
    </location>
</feature>
<evidence type="ECO:0000256" key="2">
    <source>
        <dbReference type="SAM" id="Phobius"/>
    </source>
</evidence>
<dbReference type="Gene3D" id="1.10.530.10">
    <property type="match status" value="1"/>
</dbReference>
<reference evidence="4 5" key="1">
    <citation type="submission" date="2018-09" db="EMBL/GenBank/DDBJ databases">
        <title>Mesorhizobium carmichaelinearum sp. nov. isolated from Carmichaelinea spp. root nodules in New Zealand.</title>
        <authorList>
            <person name="De Meyer S.E."/>
        </authorList>
    </citation>
    <scope>NUCLEOTIDE SEQUENCE [LARGE SCALE GENOMIC DNA]</scope>
    <source>
        <strain evidence="4 5">LMG 28313</strain>
    </source>
</reference>
<evidence type="ECO:0000259" key="3">
    <source>
        <dbReference type="Pfam" id="PF18013"/>
    </source>
</evidence>
<feature type="domain" description="Phage tail lysozyme" evidence="3">
    <location>
        <begin position="21"/>
        <end position="149"/>
    </location>
</feature>
<keyword evidence="2" id="KW-1133">Transmembrane helix</keyword>
<keyword evidence="2" id="KW-0472">Membrane</keyword>
<dbReference type="InterPro" id="IPR041219">
    <property type="entry name" value="Phage_lysozyme2"/>
</dbReference>
<evidence type="ECO:0000313" key="4">
    <source>
        <dbReference type="EMBL" id="RJT30599.1"/>
    </source>
</evidence>
<dbReference type="Proteomes" id="UP000275530">
    <property type="component" value="Unassembled WGS sequence"/>
</dbReference>
<keyword evidence="2" id="KW-0812">Transmembrane</keyword>
<name>A0A6M7TIP7_9HYPH</name>
<comment type="caution">
    <text evidence="4">The sequence shown here is derived from an EMBL/GenBank/DDBJ whole genome shotgun (WGS) entry which is preliminary data.</text>
</comment>
<accession>A0A6M7TIP7</accession>
<evidence type="ECO:0000256" key="1">
    <source>
        <dbReference type="SAM" id="MobiDB-lite"/>
    </source>
</evidence>
<feature type="transmembrane region" description="Helical" evidence="2">
    <location>
        <begin position="242"/>
        <end position="259"/>
    </location>
</feature>
<protein>
    <recommendedName>
        <fullName evidence="3">Phage tail lysozyme domain-containing protein</fullName>
    </recommendedName>
</protein>
<organism evidence="4 5">
    <name type="scientific">Mesorhizobium jarvisii</name>
    <dbReference type="NCBI Taxonomy" id="1777867"/>
    <lineage>
        <taxon>Bacteria</taxon>
        <taxon>Pseudomonadati</taxon>
        <taxon>Pseudomonadota</taxon>
        <taxon>Alphaproteobacteria</taxon>
        <taxon>Hyphomicrobiales</taxon>
        <taxon>Phyllobacteriaceae</taxon>
        <taxon>Mesorhizobium</taxon>
    </lineage>
</organism>
<dbReference type="AlphaFoldDB" id="A0A6M7TIP7"/>